<dbReference type="GO" id="GO:0050568">
    <property type="term" value="F:protein-glutamine glutaminase activity"/>
    <property type="evidence" value="ECO:0007669"/>
    <property type="project" value="UniProtKB-UniRule"/>
</dbReference>
<feature type="domain" description="Response regulatory" evidence="6">
    <location>
        <begin position="4"/>
        <end position="120"/>
    </location>
</feature>
<comment type="catalytic activity">
    <reaction evidence="2 3">
        <text>[protein]-L-glutamate 5-O-methyl ester + H2O = L-glutamyl-[protein] + methanol + H(+)</text>
        <dbReference type="Rhea" id="RHEA:23236"/>
        <dbReference type="Rhea" id="RHEA-COMP:10208"/>
        <dbReference type="Rhea" id="RHEA-COMP:10311"/>
        <dbReference type="ChEBI" id="CHEBI:15377"/>
        <dbReference type="ChEBI" id="CHEBI:15378"/>
        <dbReference type="ChEBI" id="CHEBI:17790"/>
        <dbReference type="ChEBI" id="CHEBI:29973"/>
        <dbReference type="ChEBI" id="CHEBI:82795"/>
        <dbReference type="EC" id="3.1.1.61"/>
    </reaction>
</comment>
<keyword evidence="9" id="KW-1185">Reference proteome</keyword>
<dbReference type="EC" id="3.5.1.44" evidence="3"/>
<evidence type="ECO:0000256" key="4">
    <source>
        <dbReference type="PROSITE-ProRule" id="PRU00050"/>
    </source>
</evidence>
<evidence type="ECO:0000256" key="3">
    <source>
        <dbReference type="HAMAP-Rule" id="MF_00099"/>
    </source>
</evidence>
<comment type="subcellular location">
    <subcellularLocation>
        <location evidence="3">Cytoplasm</location>
    </subcellularLocation>
</comment>
<dbReference type="NCBIfam" id="NF001965">
    <property type="entry name" value="PRK00742.1"/>
    <property type="match status" value="1"/>
</dbReference>
<gene>
    <name evidence="3" type="primary">cheB</name>
    <name evidence="8" type="ORF">TDSAC_0017</name>
</gene>
<evidence type="ECO:0000256" key="5">
    <source>
        <dbReference type="PROSITE-ProRule" id="PRU00169"/>
    </source>
</evidence>
<dbReference type="GO" id="GO:0005737">
    <property type="term" value="C:cytoplasm"/>
    <property type="evidence" value="ECO:0007669"/>
    <property type="project" value="UniProtKB-SubCell"/>
</dbReference>
<dbReference type="InterPro" id="IPR000673">
    <property type="entry name" value="Sig_transdc_resp-reg_Me-estase"/>
</dbReference>
<dbReference type="SUPFAM" id="SSF52738">
    <property type="entry name" value="Methylesterase CheB, C-terminal domain"/>
    <property type="match status" value="1"/>
</dbReference>
<evidence type="ECO:0000313" key="9">
    <source>
        <dbReference type="Proteomes" id="UP000244792"/>
    </source>
</evidence>
<dbReference type="PROSITE" id="PS50110">
    <property type="entry name" value="RESPONSE_REGULATORY"/>
    <property type="match status" value="1"/>
</dbReference>
<dbReference type="PANTHER" id="PTHR42872">
    <property type="entry name" value="PROTEIN-GLUTAMATE METHYLESTERASE/PROTEIN-GLUTAMINE GLUTAMINASE"/>
    <property type="match status" value="1"/>
</dbReference>
<dbReference type="Pfam" id="PF00072">
    <property type="entry name" value="Response_reg"/>
    <property type="match status" value="1"/>
</dbReference>
<comment type="function">
    <text evidence="3">Involved in chemotaxis. Part of a chemotaxis signal transduction system that modulates chemotaxis in response to various stimuli. Catalyzes the demethylation of specific methylglutamate residues introduced into the chemoreceptors (methyl-accepting chemotaxis proteins or MCP) by CheR. Also mediates the irreversible deamidation of specific glutamine residues to glutamic acid.</text>
</comment>
<organism evidence="8 9">
    <name type="scientific">Thermodesulfobium acidiphilum</name>
    <dbReference type="NCBI Taxonomy" id="1794699"/>
    <lineage>
        <taxon>Bacteria</taxon>
        <taxon>Pseudomonadati</taxon>
        <taxon>Thermodesulfobiota</taxon>
        <taxon>Thermodesulfobiia</taxon>
        <taxon>Thermodesulfobiales</taxon>
        <taxon>Thermodesulfobiaceae</taxon>
        <taxon>Thermodesulfobium</taxon>
    </lineage>
</organism>
<keyword evidence="3" id="KW-0963">Cytoplasm</keyword>
<keyword evidence="1 3" id="KW-0378">Hydrolase</keyword>
<dbReference type="EC" id="3.1.1.61" evidence="3"/>
<dbReference type="EMBL" id="CP020921">
    <property type="protein sequence ID" value="AWB09407.1"/>
    <property type="molecule type" value="Genomic_DNA"/>
</dbReference>
<accession>A0A2R4VY12</accession>
<feature type="active site" evidence="3 4">
    <location>
        <position position="192"/>
    </location>
</feature>
<dbReference type="KEGG" id="taci:TDSAC_0017"/>
<feature type="active site" evidence="3 4">
    <location>
        <position position="286"/>
    </location>
</feature>
<dbReference type="PANTHER" id="PTHR42872:SF3">
    <property type="entry name" value="PROTEIN-GLUTAMATE METHYLESTERASE_PROTEIN-GLUTAMINE GLUTAMINASE 1"/>
    <property type="match status" value="1"/>
</dbReference>
<feature type="domain" description="CheB-type methylesterase" evidence="7">
    <location>
        <begin position="153"/>
        <end position="343"/>
    </location>
</feature>
<evidence type="ECO:0000259" key="7">
    <source>
        <dbReference type="PROSITE" id="PS50122"/>
    </source>
</evidence>
<reference evidence="8 9" key="1">
    <citation type="submission" date="2017-04" db="EMBL/GenBank/DDBJ databases">
        <title>Genomic insights into metabolism of Thermodesulfobium acidiphilum.</title>
        <authorList>
            <person name="Toshchakov S.V."/>
            <person name="Frolov E.N."/>
            <person name="Kublanov I.V."/>
            <person name="Samarov N.I."/>
            <person name="Novikov A."/>
            <person name="Lebedinsky A.V."/>
            <person name="Bonch-Osmolovskaya E.A."/>
            <person name="Chernyh N.A."/>
        </authorList>
    </citation>
    <scope>NUCLEOTIDE SEQUENCE [LARGE SCALE GENOMIC DNA]</scope>
    <source>
        <strain evidence="8 9">3127-1</strain>
    </source>
</reference>
<dbReference type="HAMAP" id="MF_00099">
    <property type="entry name" value="CheB_chemtxs"/>
    <property type="match status" value="1"/>
</dbReference>
<dbReference type="SUPFAM" id="SSF52172">
    <property type="entry name" value="CheY-like"/>
    <property type="match status" value="1"/>
</dbReference>
<keyword evidence="3 4" id="KW-0145">Chemotaxis</keyword>
<evidence type="ECO:0000313" key="8">
    <source>
        <dbReference type="EMBL" id="AWB09407.1"/>
    </source>
</evidence>
<dbReference type="PIRSF" id="PIRSF000876">
    <property type="entry name" value="RR_chemtxs_CheB"/>
    <property type="match status" value="1"/>
</dbReference>
<dbReference type="Gene3D" id="3.40.50.2300">
    <property type="match status" value="1"/>
</dbReference>
<dbReference type="InterPro" id="IPR035909">
    <property type="entry name" value="CheB_C"/>
</dbReference>
<dbReference type="Proteomes" id="UP000244792">
    <property type="component" value="Chromosome"/>
</dbReference>
<protein>
    <recommendedName>
        <fullName evidence="3">Protein-glutamate methylesterase/protein-glutamine glutaminase</fullName>
        <ecNumber evidence="3">3.1.1.61</ecNumber>
        <ecNumber evidence="3">3.5.1.44</ecNumber>
    </recommendedName>
</protein>
<comment type="similarity">
    <text evidence="3">Belongs to the CheB family.</text>
</comment>
<dbReference type="PROSITE" id="PS50122">
    <property type="entry name" value="CHEB"/>
    <property type="match status" value="1"/>
</dbReference>
<feature type="active site" evidence="3 4">
    <location>
        <position position="165"/>
    </location>
</feature>
<sequence>MKIKLFIVEDSLVIRSILKRMFQDESDIEVIGEASKVKDAIEGISSLNPDVVTLDVILPDGSGLDVLKKFSNSGIPFIMLSSSTTEGAQVTVDALNYGAFDYVPKINPPLGLINVREELLKKIKAAYLAKGKIRVKPCLECLPFKKPVVKVEKRIANKAVAIIASTGAPPQIRKIVSELDSNFDASLIIVQHMPIGFTKVFAESLNTVCPFPISEAEEGQSLFVNAGIVAKGGFHLRIKSDKSIYLDGKTEAYFGLRPAGDMTLETLAPVFREKLLVIIMTGMGSDGTNGAKIVKSFGGKVYVEDEASCVVFGMPGSVIRANLHDKVVSLSEIPNAIMEFVGN</sequence>
<dbReference type="GO" id="GO:0006935">
    <property type="term" value="P:chemotaxis"/>
    <property type="evidence" value="ECO:0007669"/>
    <property type="project" value="UniProtKB-UniRule"/>
</dbReference>
<dbReference type="CDD" id="cd17541">
    <property type="entry name" value="REC_CheB-like"/>
    <property type="match status" value="1"/>
</dbReference>
<evidence type="ECO:0000256" key="1">
    <source>
        <dbReference type="ARBA" id="ARBA00022801"/>
    </source>
</evidence>
<dbReference type="OrthoDB" id="9793421at2"/>
<dbReference type="InterPro" id="IPR011006">
    <property type="entry name" value="CheY-like_superfamily"/>
</dbReference>
<comment type="domain">
    <text evidence="3">Contains a C-terminal catalytic domain, and an N-terminal region which modulates catalytic activity.</text>
</comment>
<feature type="modified residue" description="4-aspartylphosphate" evidence="3 5">
    <location>
        <position position="55"/>
    </location>
</feature>
<dbReference type="CDD" id="cd16432">
    <property type="entry name" value="CheB_Rec"/>
    <property type="match status" value="1"/>
</dbReference>
<comment type="PTM">
    <text evidence="3">Phosphorylated by CheA. Phosphorylation of the N-terminal regulatory domain activates the methylesterase activity.</text>
</comment>
<dbReference type="Gene3D" id="3.40.50.180">
    <property type="entry name" value="Methylesterase CheB, C-terminal domain"/>
    <property type="match status" value="1"/>
</dbReference>
<keyword evidence="3 5" id="KW-0597">Phosphoprotein</keyword>
<dbReference type="GO" id="GO:0008984">
    <property type="term" value="F:protein-glutamate methylesterase activity"/>
    <property type="evidence" value="ECO:0007669"/>
    <property type="project" value="UniProtKB-UniRule"/>
</dbReference>
<name>A0A2R4VY12_THEAF</name>
<dbReference type="InterPro" id="IPR008248">
    <property type="entry name" value="CheB-like"/>
</dbReference>
<dbReference type="Pfam" id="PF01339">
    <property type="entry name" value="CheB_methylest"/>
    <property type="match status" value="1"/>
</dbReference>
<dbReference type="AlphaFoldDB" id="A0A2R4VY12"/>
<evidence type="ECO:0000259" key="6">
    <source>
        <dbReference type="PROSITE" id="PS50110"/>
    </source>
</evidence>
<evidence type="ECO:0000256" key="2">
    <source>
        <dbReference type="ARBA" id="ARBA00048267"/>
    </source>
</evidence>
<dbReference type="RefSeq" id="WP_108307640.1">
    <property type="nucleotide sequence ID" value="NZ_CP020921.1"/>
</dbReference>
<comment type="catalytic activity">
    <reaction evidence="3">
        <text>L-glutaminyl-[protein] + H2O = L-glutamyl-[protein] + NH4(+)</text>
        <dbReference type="Rhea" id="RHEA:16441"/>
        <dbReference type="Rhea" id="RHEA-COMP:10207"/>
        <dbReference type="Rhea" id="RHEA-COMP:10208"/>
        <dbReference type="ChEBI" id="CHEBI:15377"/>
        <dbReference type="ChEBI" id="CHEBI:28938"/>
        <dbReference type="ChEBI" id="CHEBI:29973"/>
        <dbReference type="ChEBI" id="CHEBI:30011"/>
        <dbReference type="EC" id="3.5.1.44"/>
    </reaction>
</comment>
<dbReference type="SMART" id="SM00448">
    <property type="entry name" value="REC"/>
    <property type="match status" value="1"/>
</dbReference>
<dbReference type="InterPro" id="IPR001789">
    <property type="entry name" value="Sig_transdc_resp-reg_receiver"/>
</dbReference>
<proteinExistence type="inferred from homology"/>
<dbReference type="GO" id="GO:0000156">
    <property type="term" value="F:phosphorelay response regulator activity"/>
    <property type="evidence" value="ECO:0007669"/>
    <property type="project" value="InterPro"/>
</dbReference>